<feature type="region of interest" description="Disordered" evidence="1">
    <location>
        <begin position="112"/>
        <end position="139"/>
    </location>
</feature>
<dbReference type="RefSeq" id="WP_139106182.1">
    <property type="nucleotide sequence ID" value="NZ_VDFR01000070.1"/>
</dbReference>
<reference evidence="3 4" key="1">
    <citation type="submission" date="2019-05" db="EMBL/GenBank/DDBJ databases">
        <title>Mumia sp. nov., isolated from the intestinal contents of plateau pika (Ochotona curzoniae) in the Qinghai-Tibet plateau of China.</title>
        <authorList>
            <person name="Tian Z."/>
        </authorList>
    </citation>
    <scope>NUCLEOTIDE SEQUENCE [LARGE SCALE GENOMIC DNA]</scope>
    <source>
        <strain evidence="4">527</strain>
    </source>
</reference>
<dbReference type="EMBL" id="VDFR01000070">
    <property type="protein sequence ID" value="TNC45011.1"/>
    <property type="molecule type" value="Genomic_DNA"/>
</dbReference>
<feature type="transmembrane region" description="Helical" evidence="2">
    <location>
        <begin position="145"/>
        <end position="164"/>
    </location>
</feature>
<evidence type="ECO:0000256" key="2">
    <source>
        <dbReference type="SAM" id="Phobius"/>
    </source>
</evidence>
<organism evidence="3 4">
    <name type="scientific">Mumia zhuanghuii</name>
    <dbReference type="NCBI Taxonomy" id="2585211"/>
    <lineage>
        <taxon>Bacteria</taxon>
        <taxon>Bacillati</taxon>
        <taxon>Actinomycetota</taxon>
        <taxon>Actinomycetes</taxon>
        <taxon>Propionibacteriales</taxon>
        <taxon>Nocardioidaceae</taxon>
        <taxon>Mumia</taxon>
    </lineage>
</organism>
<evidence type="ECO:0000313" key="3">
    <source>
        <dbReference type="EMBL" id="TNC45011.1"/>
    </source>
</evidence>
<feature type="compositionally biased region" description="Polar residues" evidence="1">
    <location>
        <begin position="177"/>
        <end position="186"/>
    </location>
</feature>
<name>A0A5C4MMJ4_9ACTN</name>
<dbReference type="OrthoDB" id="3836402at2"/>
<feature type="transmembrane region" description="Helical" evidence="2">
    <location>
        <begin position="40"/>
        <end position="64"/>
    </location>
</feature>
<dbReference type="AlphaFoldDB" id="A0A5C4MMJ4"/>
<proteinExistence type="predicted"/>
<evidence type="ECO:0000313" key="4">
    <source>
        <dbReference type="Proteomes" id="UP000306740"/>
    </source>
</evidence>
<protein>
    <submittedName>
        <fullName evidence="3">Uncharacterized protein</fullName>
    </submittedName>
</protein>
<evidence type="ECO:0000256" key="1">
    <source>
        <dbReference type="SAM" id="MobiDB-lite"/>
    </source>
</evidence>
<feature type="compositionally biased region" description="Low complexity" evidence="1">
    <location>
        <begin position="205"/>
        <end position="230"/>
    </location>
</feature>
<accession>A0A5C4MMJ4</accession>
<feature type="region of interest" description="Disordered" evidence="1">
    <location>
        <begin position="170"/>
        <end position="289"/>
    </location>
</feature>
<gene>
    <name evidence="3" type="ORF">FHE65_15580</name>
</gene>
<keyword evidence="2" id="KW-0812">Transmembrane</keyword>
<dbReference type="Proteomes" id="UP000306740">
    <property type="component" value="Unassembled WGS sequence"/>
</dbReference>
<comment type="caution">
    <text evidence="3">The sequence shown here is derived from an EMBL/GenBank/DDBJ whole genome shotgun (WGS) entry which is preliminary data.</text>
</comment>
<keyword evidence="2" id="KW-1133">Transmembrane helix</keyword>
<sequence>MTAKTNDEHDEETKVLSGVSSSQVVGGALAAMTAAVAGSWLGVAGTLIGAAVGSVVATIAGTVYTNSLRKSRRLAQAARLTTRAALANRAADGGRVTAILPTSPDAAQALAEAQAADDSSGGVLTAEDEPPTDPDPSRRTIPWRAAAVAAVVSLLLALGGIWAYEKVAGHPIGSSDKPGTTFSNVRSGGSGDSEGSGDQDRDDGPSQQQSPDESTPSPTPSTDDGSTPSPEAEPDQPSTTPAPTAPTTPSPSPAEPTPGSGDGADEAEELSQPTPPGLVVETPAPAPVG</sequence>
<feature type="compositionally biased region" description="Pro residues" evidence="1">
    <location>
        <begin position="243"/>
        <end position="256"/>
    </location>
</feature>
<keyword evidence="2" id="KW-0472">Membrane</keyword>